<dbReference type="Proteomes" id="UP001652624">
    <property type="component" value="Chromosome 7"/>
</dbReference>
<dbReference type="RefSeq" id="XP_060049493.1">
    <property type="nucleotide sequence ID" value="XM_060193510.1"/>
</dbReference>
<dbReference type="GeneID" id="132539345"/>
<gene>
    <name evidence="8" type="primary">LOC132539345</name>
</gene>
<organism evidence="7 8">
    <name type="scientific">Erinaceus europaeus</name>
    <name type="common">Western European hedgehog</name>
    <dbReference type="NCBI Taxonomy" id="9365"/>
    <lineage>
        <taxon>Eukaryota</taxon>
        <taxon>Metazoa</taxon>
        <taxon>Chordata</taxon>
        <taxon>Craniata</taxon>
        <taxon>Vertebrata</taxon>
        <taxon>Euteleostomi</taxon>
        <taxon>Mammalia</taxon>
        <taxon>Eutheria</taxon>
        <taxon>Laurasiatheria</taxon>
        <taxon>Eulipotyphla</taxon>
        <taxon>Erinaceidae</taxon>
        <taxon>Erinaceinae</taxon>
        <taxon>Erinaceus</taxon>
    </lineage>
</organism>
<keyword evidence="3" id="KW-0496">Mitochondrion</keyword>
<feature type="region of interest" description="Disordered" evidence="6">
    <location>
        <begin position="87"/>
        <end position="109"/>
    </location>
</feature>
<feature type="compositionally biased region" description="Basic and acidic residues" evidence="6">
    <location>
        <begin position="100"/>
        <end position="109"/>
    </location>
</feature>
<evidence type="ECO:0000313" key="7">
    <source>
        <dbReference type="Proteomes" id="UP001652624"/>
    </source>
</evidence>
<evidence type="ECO:0000256" key="4">
    <source>
        <dbReference type="ARBA" id="ARBA00023157"/>
    </source>
</evidence>
<dbReference type="InterPro" id="IPR013892">
    <property type="entry name" value="Cyt_c_biogenesis_Cmc1-like"/>
</dbReference>
<protein>
    <recommendedName>
        <fullName evidence="5">COX assembly mitochondrial protein 2 homolog</fullName>
    </recommendedName>
</protein>
<feature type="region of interest" description="Disordered" evidence="6">
    <location>
        <begin position="1"/>
        <end position="59"/>
    </location>
</feature>
<feature type="compositionally biased region" description="Polar residues" evidence="6">
    <location>
        <begin position="35"/>
        <end position="44"/>
    </location>
</feature>
<evidence type="ECO:0000256" key="6">
    <source>
        <dbReference type="SAM" id="MobiDB-lite"/>
    </source>
</evidence>
<comment type="similarity">
    <text evidence="2">Belongs to the CMC family.</text>
</comment>
<comment type="subcellular location">
    <subcellularLocation>
        <location evidence="1">Mitochondrion</location>
    </subcellularLocation>
</comment>
<sequence length="284" mass="32193">MESEDLGSQEKTKEEETPKSSGRVGREQRSEKESANQGESQMLSYLSGPDTYSGRLNSFWRRPSSQEVQKMAEPTAQGLWHQLEARGPGQQVAGVSENQRYGEDKEVDSERECSTEASFNAVGNELQPSAPTGQSGTLFKHLHPIALRVSTPALPGTRASGSQCWRLSPASVLQVQPRVVLFCCALSPSPKDAHLHTEECNVLINLLKECHKNHNILKFFGHCNDLDLEMRKCLKKEYHEKRMKSREHGDAMRCERNFSILQSNLKNEFHIHWFTLVERRIMDS</sequence>
<name>A0ABM3XKZ8_ERIEU</name>
<proteinExistence type="inferred from homology"/>
<dbReference type="PROSITE" id="PS51808">
    <property type="entry name" value="CHCH"/>
    <property type="match status" value="1"/>
</dbReference>
<accession>A0ABM3XKZ8</accession>
<dbReference type="PANTHER" id="PTHR22977">
    <property type="entry name" value="COX ASSEMBLY MITOCHONDRIAL PROTEIN"/>
    <property type="match status" value="1"/>
</dbReference>
<dbReference type="Pfam" id="PF08583">
    <property type="entry name" value="Cmc1"/>
    <property type="match status" value="1"/>
</dbReference>
<keyword evidence="4" id="KW-1015">Disulfide bond</keyword>
<dbReference type="PANTHER" id="PTHR22977:SF1">
    <property type="entry name" value="COX ASSEMBLY MITOCHONDRIAL PROTEIN 2 HOMOLOG"/>
    <property type="match status" value="1"/>
</dbReference>
<keyword evidence="7" id="KW-1185">Reference proteome</keyword>
<feature type="compositionally biased region" description="Basic and acidic residues" evidence="6">
    <location>
        <begin position="8"/>
        <end position="34"/>
    </location>
</feature>
<evidence type="ECO:0000256" key="2">
    <source>
        <dbReference type="ARBA" id="ARBA00007347"/>
    </source>
</evidence>
<evidence type="ECO:0000256" key="5">
    <source>
        <dbReference type="ARBA" id="ARBA00040975"/>
    </source>
</evidence>
<reference evidence="8" key="1">
    <citation type="submission" date="2025-08" db="UniProtKB">
        <authorList>
            <consortium name="RefSeq"/>
        </authorList>
    </citation>
    <scope>IDENTIFICATION</scope>
</reference>
<evidence type="ECO:0000256" key="1">
    <source>
        <dbReference type="ARBA" id="ARBA00004173"/>
    </source>
</evidence>
<evidence type="ECO:0000256" key="3">
    <source>
        <dbReference type="ARBA" id="ARBA00023128"/>
    </source>
</evidence>
<evidence type="ECO:0000313" key="8">
    <source>
        <dbReference type="RefSeq" id="XP_060049493.1"/>
    </source>
</evidence>